<reference evidence="2" key="1">
    <citation type="submission" date="2022-03" db="EMBL/GenBank/DDBJ databases">
        <authorList>
            <person name="Tunstrom K."/>
        </authorList>
    </citation>
    <scope>NUCLEOTIDE SEQUENCE</scope>
</reference>
<evidence type="ECO:0000256" key="1">
    <source>
        <dbReference type="SAM" id="MobiDB-lite"/>
    </source>
</evidence>
<dbReference type="EMBL" id="CAKOGL010000023">
    <property type="protein sequence ID" value="CAH2100740.1"/>
    <property type="molecule type" value="Genomic_DNA"/>
</dbReference>
<organism evidence="2 3">
    <name type="scientific">Euphydryas editha</name>
    <name type="common">Edith's checkerspot</name>
    <dbReference type="NCBI Taxonomy" id="104508"/>
    <lineage>
        <taxon>Eukaryota</taxon>
        <taxon>Metazoa</taxon>
        <taxon>Ecdysozoa</taxon>
        <taxon>Arthropoda</taxon>
        <taxon>Hexapoda</taxon>
        <taxon>Insecta</taxon>
        <taxon>Pterygota</taxon>
        <taxon>Neoptera</taxon>
        <taxon>Endopterygota</taxon>
        <taxon>Lepidoptera</taxon>
        <taxon>Glossata</taxon>
        <taxon>Ditrysia</taxon>
        <taxon>Papilionoidea</taxon>
        <taxon>Nymphalidae</taxon>
        <taxon>Nymphalinae</taxon>
        <taxon>Euphydryas</taxon>
    </lineage>
</organism>
<comment type="caution">
    <text evidence="2">The sequence shown here is derived from an EMBL/GenBank/DDBJ whole genome shotgun (WGS) entry which is preliminary data.</text>
</comment>
<evidence type="ECO:0000313" key="3">
    <source>
        <dbReference type="Proteomes" id="UP001153954"/>
    </source>
</evidence>
<gene>
    <name evidence="2" type="ORF">EEDITHA_LOCUS15566</name>
</gene>
<accession>A0AAU9US71</accession>
<keyword evidence="3" id="KW-1185">Reference proteome</keyword>
<feature type="compositionally biased region" description="Basic residues" evidence="1">
    <location>
        <begin position="144"/>
        <end position="162"/>
    </location>
</feature>
<name>A0AAU9US71_EUPED</name>
<evidence type="ECO:0000313" key="2">
    <source>
        <dbReference type="EMBL" id="CAH2100740.1"/>
    </source>
</evidence>
<proteinExistence type="predicted"/>
<feature type="region of interest" description="Disordered" evidence="1">
    <location>
        <begin position="125"/>
        <end position="162"/>
    </location>
</feature>
<dbReference type="AlphaFoldDB" id="A0AAU9US71"/>
<sequence length="162" mass="18286">MWFTKEHFNEIVLNIEKELVACTNPSPLILEISQRTLSVPPTVTTSAPDTQTATCIALNSLAKILPQPTATTSHLVHQVTVNDSMDNAALHLVSPKQLMPYPRMAEKRPRQVRRRGKTVIITASPYKTELEERQNCKKPTPKVTNKKKMKTSNKRSKKNQES</sequence>
<protein>
    <submittedName>
        <fullName evidence="2">Uncharacterized protein</fullName>
    </submittedName>
</protein>
<dbReference type="Proteomes" id="UP001153954">
    <property type="component" value="Unassembled WGS sequence"/>
</dbReference>